<sequence length="457" mass="52637">MQPLSVAASERLFFKRIFGSEERCPSHLKEASIKILRKCGGLPLAIITVSSLLASKDLTLDQWNRVANSIGSTLENNPDIEVMRKILSISYFDLPHYLKTCLLYISIFPEDYIINRKSLIVRWINEGFVQEEYGKNAHDIGESYFNELINRRLVQPWFIDHDSGSVVTCRVHDMILDLIITKSVEENFVTLLDSRELTSSPQNKIRRLSIQCGDGEPPALVLEESTSLSHVRSVTIFGHGKQLPSLSNMKALRVLDLEGCKGLENHHLENIERLIHLKYLNLRETEITELPKQVVKLQYLDTLDIRNTGVSELPPAIIQLRQLARLFIDLDTRLPYEIGKMQNLEELTHVNTCMYHMNFLKKLAQLSKLRELEISWDHYGTRVDKVSYAGILIHSLHILATHNLRSLTVHIMDEQSFPLHTWHPAPSALRRLHFDMNNNEQFPKFQPGWDHLSISKN</sequence>
<evidence type="ECO:0000313" key="6">
    <source>
        <dbReference type="Proteomes" id="UP000007305"/>
    </source>
</evidence>
<dbReference type="GO" id="GO:0002758">
    <property type="term" value="P:innate immune response-activating signaling pathway"/>
    <property type="evidence" value="ECO:0007669"/>
    <property type="project" value="UniProtKB-ARBA"/>
</dbReference>
<dbReference type="Gene3D" id="3.80.10.10">
    <property type="entry name" value="Ribonuclease Inhibitor"/>
    <property type="match status" value="1"/>
</dbReference>
<dbReference type="Gramene" id="Zm00001eb299830_T001">
    <property type="protein sequence ID" value="Zm00001eb299830_P001"/>
    <property type="gene ID" value="Zm00001eb299830"/>
</dbReference>
<dbReference type="InterPro" id="IPR036388">
    <property type="entry name" value="WH-like_DNA-bd_sf"/>
</dbReference>
<dbReference type="FunCoup" id="A0A804Q4J7">
    <property type="interactions" value="7"/>
</dbReference>
<evidence type="ECO:0000313" key="5">
    <source>
        <dbReference type="EnsemblPlants" id="Zm00001eb299830_P001"/>
    </source>
</evidence>
<keyword evidence="2" id="KW-0611">Plant defense</keyword>
<dbReference type="InterPro" id="IPR044974">
    <property type="entry name" value="Disease_R_plants"/>
</dbReference>
<dbReference type="InterPro" id="IPR042197">
    <property type="entry name" value="Apaf_helical"/>
</dbReference>
<dbReference type="PANTHER" id="PTHR23155">
    <property type="entry name" value="DISEASE RESISTANCE PROTEIN RP"/>
    <property type="match status" value="1"/>
</dbReference>
<dbReference type="InterPro" id="IPR027417">
    <property type="entry name" value="P-loop_NTPase"/>
</dbReference>
<dbReference type="InterPro" id="IPR032675">
    <property type="entry name" value="LRR_dom_sf"/>
</dbReference>
<evidence type="ECO:0000256" key="2">
    <source>
        <dbReference type="ARBA" id="ARBA00022821"/>
    </source>
</evidence>
<dbReference type="Gene3D" id="1.10.8.430">
    <property type="entry name" value="Helical domain of apoptotic protease-activating factors"/>
    <property type="match status" value="1"/>
</dbReference>
<dbReference type="GO" id="GO:0009626">
    <property type="term" value="P:plant-type hypersensitive response"/>
    <property type="evidence" value="ECO:0007669"/>
    <property type="project" value="UniProtKB-ARBA"/>
</dbReference>
<reference evidence="6" key="1">
    <citation type="submission" date="2015-12" db="EMBL/GenBank/DDBJ databases">
        <title>Update maize B73 reference genome by single molecule sequencing technologies.</title>
        <authorList>
            <consortium name="Maize Genome Sequencing Project"/>
            <person name="Ware D."/>
        </authorList>
    </citation>
    <scope>NUCLEOTIDE SEQUENCE [LARGE SCALE GENOMIC DNA]</scope>
    <source>
        <strain evidence="6">cv. B73</strain>
    </source>
</reference>
<feature type="domain" description="Disease resistance protein winged helix" evidence="3">
    <location>
        <begin position="107"/>
        <end position="179"/>
    </location>
</feature>
<dbReference type="EnsemblPlants" id="Zm00001eb299830_T001">
    <property type="protein sequence ID" value="Zm00001eb299830_P001"/>
    <property type="gene ID" value="Zm00001eb299830"/>
</dbReference>
<dbReference type="GO" id="GO:0042742">
    <property type="term" value="P:defense response to bacterium"/>
    <property type="evidence" value="ECO:0007669"/>
    <property type="project" value="UniProtKB-ARBA"/>
</dbReference>
<dbReference type="PANTHER" id="PTHR23155:SF1028">
    <property type="entry name" value="OS08G0174800 PROTEIN"/>
    <property type="match status" value="1"/>
</dbReference>
<dbReference type="GO" id="GO:0043531">
    <property type="term" value="F:ADP binding"/>
    <property type="evidence" value="ECO:0007669"/>
    <property type="project" value="InterPro"/>
</dbReference>
<dbReference type="SUPFAM" id="SSF52058">
    <property type="entry name" value="L domain-like"/>
    <property type="match status" value="1"/>
</dbReference>
<reference evidence="5" key="3">
    <citation type="submission" date="2021-05" db="UniProtKB">
        <authorList>
            <consortium name="EnsemblPlants"/>
        </authorList>
    </citation>
    <scope>IDENTIFICATION</scope>
    <source>
        <strain evidence="5">cv. B73</strain>
    </source>
</reference>
<dbReference type="AlphaFoldDB" id="A0A804Q4J7"/>
<evidence type="ECO:0008006" key="7">
    <source>
        <dbReference type="Google" id="ProtNLM"/>
    </source>
</evidence>
<dbReference type="Pfam" id="PF23598">
    <property type="entry name" value="LRR_14"/>
    <property type="match status" value="1"/>
</dbReference>
<protein>
    <recommendedName>
        <fullName evidence="7">NB-ARC domain-containing protein</fullName>
    </recommendedName>
</protein>
<organism evidence="5 6">
    <name type="scientific">Zea mays</name>
    <name type="common">Maize</name>
    <dbReference type="NCBI Taxonomy" id="4577"/>
    <lineage>
        <taxon>Eukaryota</taxon>
        <taxon>Viridiplantae</taxon>
        <taxon>Streptophyta</taxon>
        <taxon>Embryophyta</taxon>
        <taxon>Tracheophyta</taxon>
        <taxon>Spermatophyta</taxon>
        <taxon>Magnoliopsida</taxon>
        <taxon>Liliopsida</taxon>
        <taxon>Poales</taxon>
        <taxon>Poaceae</taxon>
        <taxon>PACMAD clade</taxon>
        <taxon>Panicoideae</taxon>
        <taxon>Andropogonodae</taxon>
        <taxon>Andropogoneae</taxon>
        <taxon>Tripsacinae</taxon>
        <taxon>Zea</taxon>
    </lineage>
</organism>
<dbReference type="InterPro" id="IPR055414">
    <property type="entry name" value="LRR_R13L4/SHOC2-like"/>
</dbReference>
<evidence type="ECO:0000259" key="3">
    <source>
        <dbReference type="Pfam" id="PF23559"/>
    </source>
</evidence>
<keyword evidence="6" id="KW-1185">Reference proteome</keyword>
<evidence type="ECO:0000259" key="4">
    <source>
        <dbReference type="Pfam" id="PF23598"/>
    </source>
</evidence>
<dbReference type="Gene3D" id="1.10.10.10">
    <property type="entry name" value="Winged helix-like DNA-binding domain superfamily/Winged helix DNA-binding domain"/>
    <property type="match status" value="1"/>
</dbReference>
<dbReference type="SUPFAM" id="SSF52540">
    <property type="entry name" value="P-loop containing nucleoside triphosphate hydrolases"/>
    <property type="match status" value="1"/>
</dbReference>
<dbReference type="Pfam" id="PF23559">
    <property type="entry name" value="WHD_DRP"/>
    <property type="match status" value="1"/>
</dbReference>
<dbReference type="Gramene" id="Zm00001eb299830_T002">
    <property type="protein sequence ID" value="Zm00001eb299830_P002"/>
    <property type="gene ID" value="Zm00001eb299830"/>
</dbReference>
<dbReference type="EnsemblPlants" id="Zm00001eb299830_T002">
    <property type="protein sequence ID" value="Zm00001eb299830_P002"/>
    <property type="gene ID" value="Zm00001eb299830"/>
</dbReference>
<dbReference type="GO" id="GO:0098542">
    <property type="term" value="P:defense response to other organism"/>
    <property type="evidence" value="ECO:0000318"/>
    <property type="project" value="GO_Central"/>
</dbReference>
<dbReference type="PRINTS" id="PR00364">
    <property type="entry name" value="DISEASERSIST"/>
</dbReference>
<proteinExistence type="predicted"/>
<dbReference type="InterPro" id="IPR058922">
    <property type="entry name" value="WHD_DRP"/>
</dbReference>
<keyword evidence="1" id="KW-0677">Repeat</keyword>
<dbReference type="Proteomes" id="UP000007305">
    <property type="component" value="Chromosome 7"/>
</dbReference>
<reference evidence="5" key="2">
    <citation type="submission" date="2019-07" db="EMBL/GenBank/DDBJ databases">
        <authorList>
            <person name="Seetharam A."/>
            <person name="Woodhouse M."/>
            <person name="Cannon E."/>
        </authorList>
    </citation>
    <scope>NUCLEOTIDE SEQUENCE [LARGE SCALE GENOMIC DNA]</scope>
    <source>
        <strain evidence="5">cv. B73</strain>
    </source>
</reference>
<dbReference type="FunFam" id="1.10.10.10:FF:000322">
    <property type="entry name" value="Probable disease resistance protein At1g63360"/>
    <property type="match status" value="1"/>
</dbReference>
<feature type="domain" description="Disease resistance R13L4/SHOC-2-like LRR" evidence="4">
    <location>
        <begin position="230"/>
        <end position="445"/>
    </location>
</feature>
<name>A0A804Q4J7_MAIZE</name>
<evidence type="ECO:0000256" key="1">
    <source>
        <dbReference type="ARBA" id="ARBA00022737"/>
    </source>
</evidence>
<accession>A0A804Q4J7</accession>